<reference evidence="1 2" key="2">
    <citation type="submission" date="2020-04" db="EMBL/GenBank/DDBJ databases">
        <authorList>
            <person name="Fomenkov A."/>
            <person name="Anton B.P."/>
            <person name="Roberts R.J."/>
        </authorList>
    </citation>
    <scope>NUCLEOTIDE SEQUENCE [LARGE SCALE GENOMIC DNA]</scope>
    <source>
        <strain evidence="1 2">S2</strain>
    </source>
</reference>
<name>A0A6H1NYY7_PRIMG</name>
<accession>A0A6H1NYY7</accession>
<organism evidence="1 2">
    <name type="scientific">Priestia megaterium</name>
    <name type="common">Bacillus megaterium</name>
    <dbReference type="NCBI Taxonomy" id="1404"/>
    <lineage>
        <taxon>Bacteria</taxon>
        <taxon>Bacillati</taxon>
        <taxon>Bacillota</taxon>
        <taxon>Bacilli</taxon>
        <taxon>Bacillales</taxon>
        <taxon>Bacillaceae</taxon>
        <taxon>Priestia</taxon>
    </lineage>
</organism>
<dbReference type="EMBL" id="CP051128">
    <property type="protein sequence ID" value="QIZ06534.1"/>
    <property type="molecule type" value="Genomic_DNA"/>
</dbReference>
<dbReference type="Pfam" id="PF02566">
    <property type="entry name" value="OsmC"/>
    <property type="match status" value="1"/>
</dbReference>
<proteinExistence type="predicted"/>
<protein>
    <recommendedName>
        <fullName evidence="3">Peroxiredoxin</fullName>
    </recommendedName>
</protein>
<evidence type="ECO:0000313" key="1">
    <source>
        <dbReference type="EMBL" id="QIZ06534.1"/>
    </source>
</evidence>
<dbReference type="InterPro" id="IPR036102">
    <property type="entry name" value="OsmC/Ohrsf"/>
</dbReference>
<dbReference type="SUPFAM" id="SSF82784">
    <property type="entry name" value="OsmC-like"/>
    <property type="match status" value="1"/>
</dbReference>
<dbReference type="InterPro" id="IPR015946">
    <property type="entry name" value="KH_dom-like_a/b"/>
</dbReference>
<evidence type="ECO:0008006" key="3">
    <source>
        <dbReference type="Google" id="ProtNLM"/>
    </source>
</evidence>
<reference evidence="1 2" key="1">
    <citation type="submission" date="2020-04" db="EMBL/GenBank/DDBJ databases">
        <title>Genome-Wide Identification of 5-Methylcytosine Sites in Bacterial Genomes By High-Throughput Sequencing of MspJI Restriction Fragments.</title>
        <authorList>
            <person name="Wu V."/>
        </authorList>
    </citation>
    <scope>NUCLEOTIDE SEQUENCE [LARGE SCALE GENOMIC DNA]</scope>
    <source>
        <strain evidence="1 2">S2</strain>
    </source>
</reference>
<dbReference type="InterPro" id="IPR003718">
    <property type="entry name" value="OsmC/Ohr_fam"/>
</dbReference>
<dbReference type="Proteomes" id="UP000501868">
    <property type="component" value="Chromosome"/>
</dbReference>
<dbReference type="PANTHER" id="PTHR42830">
    <property type="entry name" value="OSMOTICALLY INDUCIBLE FAMILY PROTEIN"/>
    <property type="match status" value="1"/>
</dbReference>
<dbReference type="Gene3D" id="3.30.300.20">
    <property type="match status" value="1"/>
</dbReference>
<evidence type="ECO:0000313" key="2">
    <source>
        <dbReference type="Proteomes" id="UP000501868"/>
    </source>
</evidence>
<dbReference type="AlphaFoldDB" id="A0A6H1NYY7"/>
<gene>
    <name evidence="1" type="ORF">HFZ78_07270</name>
</gene>
<dbReference type="PANTHER" id="PTHR42830:SF2">
    <property type="entry name" value="OSMC_OHR FAMILY PROTEIN"/>
    <property type="match status" value="1"/>
</dbReference>
<dbReference type="InterPro" id="IPR052707">
    <property type="entry name" value="OsmC_Ohr_Peroxiredoxin"/>
</dbReference>
<sequence length="147" mass="16162">MGEHTFHFEGTWDGGYKGKGQITVGNLSTVISRAKSMDGLGEGTNPDEMLIGAAGSCFLMSLTYILDKGRIPVDRLTVSSTGTFYDDKDGVHFERLVHYPHIVLSKETSVNVDKVQKFIKLAEDRCMVSNAFHGNVDVVVKPIIEII</sequence>